<feature type="region of interest" description="Disordered" evidence="10">
    <location>
        <begin position="758"/>
        <end position="789"/>
    </location>
</feature>
<feature type="domain" description="GAIN-B" evidence="13">
    <location>
        <begin position="946"/>
        <end position="1128"/>
    </location>
</feature>
<keyword evidence="8" id="KW-0325">Glycoprotein</keyword>
<dbReference type="Gene3D" id="2.60.60.20">
    <property type="entry name" value="PLAT/LH2 domain"/>
    <property type="match status" value="1"/>
</dbReference>
<feature type="compositionally biased region" description="Low complexity" evidence="10">
    <location>
        <begin position="766"/>
        <end position="779"/>
    </location>
</feature>
<dbReference type="FunFam" id="2.60.60.20:FF:000022">
    <property type="entry name" value="Uncharacterized protein"/>
    <property type="match status" value="1"/>
</dbReference>
<dbReference type="Pfam" id="PF08016">
    <property type="entry name" value="PKD_channel"/>
    <property type="match status" value="1"/>
</dbReference>
<gene>
    <name evidence="14" type="ORF">OFUS_LOCUS19479</name>
</gene>
<dbReference type="InterPro" id="IPR036392">
    <property type="entry name" value="PLAT/LH2_dom_sf"/>
</dbReference>
<dbReference type="InterPro" id="IPR001024">
    <property type="entry name" value="PLAT/LH2_dom"/>
</dbReference>
<feature type="transmembrane region" description="Helical" evidence="11">
    <location>
        <begin position="1393"/>
        <end position="1415"/>
    </location>
</feature>
<dbReference type="CDD" id="cd01752">
    <property type="entry name" value="PLAT_polycystin"/>
    <property type="match status" value="1"/>
</dbReference>
<comment type="similarity">
    <text evidence="2">Belongs to the polycystin family.</text>
</comment>
<dbReference type="Pfam" id="PF02010">
    <property type="entry name" value="REJ"/>
    <property type="match status" value="1"/>
</dbReference>
<evidence type="ECO:0000313" key="15">
    <source>
        <dbReference type="Proteomes" id="UP000749559"/>
    </source>
</evidence>
<dbReference type="PROSITE" id="PS50221">
    <property type="entry name" value="GAIN_B"/>
    <property type="match status" value="1"/>
</dbReference>
<evidence type="ECO:0000256" key="6">
    <source>
        <dbReference type="ARBA" id="ARBA00023136"/>
    </source>
</evidence>
<organism evidence="14 15">
    <name type="scientific">Owenia fusiformis</name>
    <name type="common">Polychaete worm</name>
    <dbReference type="NCBI Taxonomy" id="6347"/>
    <lineage>
        <taxon>Eukaryota</taxon>
        <taxon>Metazoa</taxon>
        <taxon>Spiralia</taxon>
        <taxon>Lophotrochozoa</taxon>
        <taxon>Annelida</taxon>
        <taxon>Polychaeta</taxon>
        <taxon>Sedentaria</taxon>
        <taxon>Canalipalpata</taxon>
        <taxon>Sabellida</taxon>
        <taxon>Oweniida</taxon>
        <taxon>Oweniidae</taxon>
        <taxon>Owenia</taxon>
    </lineage>
</organism>
<reference evidence="14" key="1">
    <citation type="submission" date="2022-03" db="EMBL/GenBank/DDBJ databases">
        <authorList>
            <person name="Martin C."/>
        </authorList>
    </citation>
    <scope>NUCLEOTIDE SEQUENCE</scope>
</reference>
<keyword evidence="7" id="KW-1015">Disulfide bond</keyword>
<dbReference type="InterPro" id="IPR046791">
    <property type="entry name" value="Polycystin_dom"/>
</dbReference>
<evidence type="ECO:0000256" key="2">
    <source>
        <dbReference type="ARBA" id="ARBA00007200"/>
    </source>
</evidence>
<dbReference type="InterPro" id="IPR057244">
    <property type="entry name" value="GAIN_B"/>
</dbReference>
<dbReference type="InterPro" id="IPR051223">
    <property type="entry name" value="Polycystin"/>
</dbReference>
<dbReference type="Gene3D" id="2.60.220.50">
    <property type="match status" value="1"/>
</dbReference>
<evidence type="ECO:0000256" key="3">
    <source>
        <dbReference type="ARBA" id="ARBA00022692"/>
    </source>
</evidence>
<evidence type="ECO:0000313" key="14">
    <source>
        <dbReference type="EMBL" id="CAH1794852.1"/>
    </source>
</evidence>
<feature type="transmembrane region" description="Helical" evidence="11">
    <location>
        <begin position="1767"/>
        <end position="1786"/>
    </location>
</feature>
<dbReference type="PROSITE" id="PS50095">
    <property type="entry name" value="PLAT"/>
    <property type="match status" value="1"/>
</dbReference>
<proteinExistence type="inferred from homology"/>
<feature type="compositionally biased region" description="Basic and acidic residues" evidence="10">
    <location>
        <begin position="780"/>
        <end position="789"/>
    </location>
</feature>
<feature type="transmembrane region" description="Helical" evidence="11">
    <location>
        <begin position="2012"/>
        <end position="2039"/>
    </location>
</feature>
<evidence type="ECO:0000259" key="13">
    <source>
        <dbReference type="PROSITE" id="PS50221"/>
    </source>
</evidence>
<comment type="subcellular location">
    <subcellularLocation>
        <location evidence="1">Membrane</location>
        <topology evidence="1">Multi-pass membrane protein</topology>
    </subcellularLocation>
</comment>
<dbReference type="SMART" id="SM00308">
    <property type="entry name" value="LH2"/>
    <property type="match status" value="1"/>
</dbReference>
<evidence type="ECO:0000256" key="10">
    <source>
        <dbReference type="SAM" id="MobiDB-lite"/>
    </source>
</evidence>
<dbReference type="InterPro" id="IPR046338">
    <property type="entry name" value="GAIN_dom_sf"/>
</dbReference>
<evidence type="ECO:0000256" key="4">
    <source>
        <dbReference type="ARBA" id="ARBA00022729"/>
    </source>
</evidence>
<feature type="transmembrane region" description="Helical" evidence="11">
    <location>
        <begin position="1145"/>
        <end position="1164"/>
    </location>
</feature>
<keyword evidence="5 11" id="KW-1133">Transmembrane helix</keyword>
<feature type="domain" description="PLAT" evidence="12">
    <location>
        <begin position="1189"/>
        <end position="1309"/>
    </location>
</feature>
<dbReference type="SMART" id="SM00303">
    <property type="entry name" value="GPS"/>
    <property type="match status" value="1"/>
</dbReference>
<dbReference type="InterPro" id="IPR042060">
    <property type="entry name" value="PLAT_polycystin1"/>
</dbReference>
<dbReference type="GO" id="GO:0005262">
    <property type="term" value="F:calcium channel activity"/>
    <property type="evidence" value="ECO:0007669"/>
    <property type="project" value="TreeGrafter"/>
</dbReference>
<comment type="caution">
    <text evidence="14">The sequence shown here is derived from an EMBL/GenBank/DDBJ whole genome shotgun (WGS) entry which is preliminary data.</text>
</comment>
<feature type="non-terminal residue" evidence="14">
    <location>
        <position position="1"/>
    </location>
</feature>
<evidence type="ECO:0000256" key="7">
    <source>
        <dbReference type="ARBA" id="ARBA00023157"/>
    </source>
</evidence>
<dbReference type="PANTHER" id="PTHR10877:SF194">
    <property type="entry name" value="LOCATION OF VULVA DEFECTIVE 1"/>
    <property type="match status" value="1"/>
</dbReference>
<dbReference type="InterPro" id="IPR000203">
    <property type="entry name" value="GPS"/>
</dbReference>
<keyword evidence="4" id="KW-0732">Signal</keyword>
<dbReference type="OrthoDB" id="6132182at2759"/>
<evidence type="ECO:0008006" key="16">
    <source>
        <dbReference type="Google" id="ProtNLM"/>
    </source>
</evidence>
<dbReference type="Proteomes" id="UP000749559">
    <property type="component" value="Unassembled WGS sequence"/>
</dbReference>
<dbReference type="SUPFAM" id="SSF49723">
    <property type="entry name" value="Lipase/lipooxygenase domain (PLAT/LH2 domain)"/>
    <property type="match status" value="1"/>
</dbReference>
<name>A0A8J1U4P4_OWEFU</name>
<feature type="transmembrane region" description="Helical" evidence="11">
    <location>
        <begin position="2209"/>
        <end position="2232"/>
    </location>
</feature>
<feature type="transmembrane region" description="Helical" evidence="11">
    <location>
        <begin position="2149"/>
        <end position="2171"/>
    </location>
</feature>
<dbReference type="Pfam" id="PF01825">
    <property type="entry name" value="GPS"/>
    <property type="match status" value="1"/>
</dbReference>
<evidence type="ECO:0000256" key="11">
    <source>
        <dbReference type="SAM" id="Phobius"/>
    </source>
</evidence>
<dbReference type="GO" id="GO:0005509">
    <property type="term" value="F:calcium ion binding"/>
    <property type="evidence" value="ECO:0007669"/>
    <property type="project" value="InterPro"/>
</dbReference>
<dbReference type="PANTHER" id="PTHR10877">
    <property type="entry name" value="POLYCYSTIN FAMILY MEMBER"/>
    <property type="match status" value="1"/>
</dbReference>
<dbReference type="Pfam" id="PF20519">
    <property type="entry name" value="Polycystin_dom"/>
    <property type="match status" value="1"/>
</dbReference>
<dbReference type="GO" id="GO:0016020">
    <property type="term" value="C:membrane"/>
    <property type="evidence" value="ECO:0007669"/>
    <property type="project" value="UniProtKB-SubCell"/>
</dbReference>
<dbReference type="EMBL" id="CAIIXF020000009">
    <property type="protein sequence ID" value="CAH1794852.1"/>
    <property type="molecule type" value="Genomic_DNA"/>
</dbReference>
<keyword evidence="3 11" id="KW-0812">Transmembrane</keyword>
<protein>
    <recommendedName>
        <fullName evidence="16">Polycystic kidney disease protein 1-like 2</fullName>
    </recommendedName>
</protein>
<dbReference type="InterPro" id="IPR003915">
    <property type="entry name" value="PKD_2"/>
</dbReference>
<dbReference type="GO" id="GO:0050982">
    <property type="term" value="P:detection of mechanical stimulus"/>
    <property type="evidence" value="ECO:0007669"/>
    <property type="project" value="TreeGrafter"/>
</dbReference>
<feature type="transmembrane region" description="Helical" evidence="11">
    <location>
        <begin position="2108"/>
        <end position="2128"/>
    </location>
</feature>
<dbReference type="Pfam" id="PF01477">
    <property type="entry name" value="PLAT"/>
    <property type="match status" value="1"/>
</dbReference>
<evidence type="ECO:0000259" key="12">
    <source>
        <dbReference type="PROSITE" id="PS50095"/>
    </source>
</evidence>
<dbReference type="InterPro" id="IPR013122">
    <property type="entry name" value="PKD1_2_channel"/>
</dbReference>
<feature type="transmembrane region" description="Helical" evidence="11">
    <location>
        <begin position="1671"/>
        <end position="1702"/>
    </location>
</feature>
<feature type="transmembrane region" description="Helical" evidence="11">
    <location>
        <begin position="2177"/>
        <end position="2197"/>
    </location>
</feature>
<dbReference type="InterPro" id="IPR002859">
    <property type="entry name" value="PKD/REJ-like"/>
</dbReference>
<comment type="caution">
    <text evidence="9">Lacks conserved residue(s) required for the propagation of feature annotation.</text>
</comment>
<sequence length="2403" mass="271454">AFNVKVTGFNDVSRAEETDVVAIIGVNCDYPEVNIDGDGRHKDLPVTYMRSEWIHVQGSVIKKCAATNRVVYTWSIKRLLPGEIYNERIEEDFALESLTTNNLEIMFPPRTFVYGDYKLFLNVSMQGYPEVFKFDFVYLRISPTPLNIEIIGGNARSAGFNNMLLLDAATYSFDPDDPLAKETFQYIWYCRRENESFADIFEEPTEDPTRIPEDYGTTTYTPLNIPKNPLFYNDTEFKGCFGNGIGRLNITNGQLEVDTGILKPFSTNVFRVVVKSGTKDGYFDQAVTIVEGTLPMILIKCVLNCKSKMNPSQTFTVQGSCGSCRPSETNLIQYTWTLLLEDMNSTTHSEIHLEPLLLTSAIGSSLAFKKSVLIPGQSYNLRLVGRLHGYTDSFTEYHFVTNQPPYGGSCDMNLKEGYALDTKFVIVCSGWLNHGEEDMYGAGLIYRFWATPRGASESQLLYYGIDPFTPECQLPQGRMEHQYIVDITVRIANPIGEYVEKWLEVKVEKPPTIDLDSILSLTVGNATEFSEMIDTGKTQEATQFVVALASLMNDSPGTMVFNSASFIEKPLSPSTTTTHTTTVPPSMASRVTPSQDLDFTKQMDTWTTLLESSWTFSTKTNAIFTTMSAEGREAERKRLEEEKLRRMEIRETVISVITAAEINTIDALQQTAMALKFITHETDELTDKSQDMTLDAMSFMTETFTSLVDTQQSTATTEQQYGAAQDIIACLGNALESATEAVTADLMEGRRINEASEPLQQHNGSTVEQPQVEQPQVDQETVKDAARQKAKKFTEKTMLATNKIMDMWLGSMGVGEEPAVFNTNMFSITASRESVSDLSNKKVTVNSGGFTMPNANAIVGNESSSSLSYIDTKVFAAKINPYIWDDSSSSVKSPILSLVLVDDNGDELVVKNTTEPFVIDIVLPQHDNVIEHVIPVLGDDDTMYFHSTNITSNHSSLQVVIKPDDDDAEFEVLVKYNDYPTGTDFDFQFFIPHRIDDTASVNELVMNELNYTIFVPAHALTAVGTGVYYIGVRPKGNGTNESNEEGYIEYDYDAPVLGEVEENVRDPFPNYTIQFVGGGCHFWDVLDEQWKSDGCQVSPLSNTRFTRCLCNHLTSFGADFFVPPNSIDFNAVFSNFGERILDNNAVLITILTIFVFYFGVIIWARRKDRQDISKWGVSPLADNIVSDTYLYQMTVYTGMRSGAGTKSNISFVLSGDKTDSGIRELSDEKKEKKFLRGSINNFLMSVPGPLGPLSYLRIWHDNSGKGKFTGWYLNRIIVKDLQTGECFFFLCKRWLAVEEDDGLIDRLVPVAGHNDVTNFFNLFGSTTRKSISDSHLWVSVLSRPNKSNFTRVQRSSCILSLIFTTMVANAMFYQTGGTTKETGVGLQIGPIRITLKQIWISFVSSMVVLPVNIAIDQLFRRSKRRTTKVESKLDGAGFLSKLSQTAWGKQKVQKRKPDIAIIDDKDNISESGRHSSDSGVDIPTMMEDDGYYTRDELDNRPFSCVSLPGSVVESEDRNESPLSGKLDENVIQSRFGLQYDNDTTKKLRFQLPDTKTLISPSSLTLHVSTDNIPRQPVDLPQLFPRPGSKLSTGITSITSFANLTNNKTIVSDISDSGNKLNDQPVKKKRKKMLPHWCAYIAWLLVFLSTGSSAFFTILYSLEWGKEKSEMWLSAMLLSITESAAVIQPTKIIILAIIVALIFKKPDLDDGDDEEEDEIRNILKNDEELVAKRPKRVSRKDLKIAQPDPIQLAASRELRLNEIKMHAILREITLYFIFTGLLVYVAHSNRDYQSYNTNEDIKKTFFYSKPYFEKINRPEMFWDWVKEVLLPGLYPDGDPLTGADKRITANYVAYRVGPPRIRQLRVKPDRCHSNMFLKNFATECNVDYTWFDEENGDFAENWNASATLISNDRWSPWIYRSSMELEGIPFPGIWTVYGGGGYVLDIVGSLGRVLSTVNDASKTQWIDEYTRMLSVEFTIYNANVNLFSVITMLSEWPTSRSNIASINIQTFRLFSYIGATAIVVLVSEILCVICLFVFLVRLVKDIRQQKKAYFRSFWNTMEVFTLITGFLAMVMYFLRHAMTVYMMSSVKALQGKFKNFARVAWWDELFGYLMGVLVYLSFIKMIHILRFNKRMSMLASTLKASAGDMGGFAFMFLIVFMAYAQMAYLVFGADIVDYSSFIGTLEAMFSILLGHFNLEALTRVHIIIGPFFFFSFVALMVFVMTNIFLTIILDGFKMVKEDLSKQSNEHEIIDFIWKRFTSWSGLDFAKMFGKKVAVYTLDEKIRKHSKRFAYKSLKSFDVCPLCQMHATDDSKLAVDNISNIYDQRDLKTPVDNLDHRLIHLSSRVSDLFDEMVKDDVIVFEHVILEEKLQQMKVQKSKMSSTSIGSWESVDLGEIPTDISV</sequence>
<evidence type="ECO:0000256" key="1">
    <source>
        <dbReference type="ARBA" id="ARBA00004141"/>
    </source>
</evidence>
<evidence type="ECO:0000256" key="5">
    <source>
        <dbReference type="ARBA" id="ARBA00022989"/>
    </source>
</evidence>
<feature type="transmembrane region" description="Helical" evidence="11">
    <location>
        <begin position="1356"/>
        <end position="1373"/>
    </location>
</feature>
<evidence type="ECO:0000256" key="8">
    <source>
        <dbReference type="ARBA" id="ARBA00023180"/>
    </source>
</evidence>
<accession>A0A8J1U4P4</accession>
<dbReference type="FunFam" id="1.10.287.70:FF:000086">
    <property type="entry name" value="Polycystic kidney disease 2"/>
    <property type="match status" value="1"/>
</dbReference>
<keyword evidence="15" id="KW-1185">Reference proteome</keyword>
<keyword evidence="6 11" id="KW-0472">Membrane</keyword>
<dbReference type="PRINTS" id="PR01433">
    <property type="entry name" value="POLYCYSTIN2"/>
</dbReference>
<feature type="transmembrane region" description="Helical" evidence="11">
    <location>
        <begin position="2060"/>
        <end position="2077"/>
    </location>
</feature>
<feature type="transmembrane region" description="Helical" evidence="11">
    <location>
        <begin position="1636"/>
        <end position="1659"/>
    </location>
</feature>
<evidence type="ECO:0000256" key="9">
    <source>
        <dbReference type="PROSITE-ProRule" id="PRU00152"/>
    </source>
</evidence>
<dbReference type="Gene3D" id="1.10.287.70">
    <property type="match status" value="1"/>
</dbReference>